<dbReference type="EMBL" id="BBLT01000001">
    <property type="protein sequence ID" value="GAL82846.1"/>
    <property type="molecule type" value="Genomic_DNA"/>
</dbReference>
<keyword evidence="3" id="KW-0732">Signal</keyword>
<feature type="domain" description="Ca3427-like PBP 2" evidence="4">
    <location>
        <begin position="99"/>
        <end position="179"/>
    </location>
</feature>
<dbReference type="STRING" id="153721.MYP_72"/>
<dbReference type="GO" id="GO:0042597">
    <property type="term" value="C:periplasmic space"/>
    <property type="evidence" value="ECO:0007669"/>
    <property type="project" value="UniProtKB-SubCell"/>
</dbReference>
<dbReference type="eggNOG" id="COG0715">
    <property type="taxonomic scope" value="Bacteria"/>
</dbReference>
<sequence length="284" mass="32307">MITIRLGGVPEHFNLPIHLAKQSGKFEEAGIDLLWTDFPGGTGAMCSALKEDQIDCAILLTEGITADIVKGSPLKILKVYVESPLIWGIHVFANSPYVDVDQLEGKRYAISKQGSGSHLMSYVDAAQRGWQLSESQMVAVGNLEGARTFLSEEKADIFLWEKYMTKPLVDSGEFRRLGERLTPWPCFVFAASENFLEKHGSILVTFFKIVNKSVEAFMQNPEAPDLVSERYSLKREDSKAWFESTKWNTENGIDEKILDHIQEWLYRLHIIPHKKQFSQLVYKY</sequence>
<dbReference type="InterPro" id="IPR054364">
    <property type="entry name" value="Ca3427-like_PBP2"/>
</dbReference>
<dbReference type="CDD" id="cd13637">
    <property type="entry name" value="PBP2_Ca3427_like"/>
    <property type="match status" value="1"/>
</dbReference>
<dbReference type="AlphaFoldDB" id="A0A098L894"/>
<evidence type="ECO:0000313" key="5">
    <source>
        <dbReference type="EMBL" id="GAL82846.1"/>
    </source>
</evidence>
<organism evidence="5 6">
    <name type="scientific">Sporocytophaga myxococcoides</name>
    <dbReference type="NCBI Taxonomy" id="153721"/>
    <lineage>
        <taxon>Bacteria</taxon>
        <taxon>Pseudomonadati</taxon>
        <taxon>Bacteroidota</taxon>
        <taxon>Cytophagia</taxon>
        <taxon>Cytophagales</taxon>
        <taxon>Cytophagaceae</taxon>
        <taxon>Sporocytophaga</taxon>
    </lineage>
</organism>
<dbReference type="RefSeq" id="WP_045456952.1">
    <property type="nucleotide sequence ID" value="NZ_BBLT01000001.1"/>
</dbReference>
<dbReference type="OrthoDB" id="6191474at2"/>
<reference evidence="5 6" key="1">
    <citation type="submission" date="2014-09" db="EMBL/GenBank/DDBJ databases">
        <title>Sporocytophaga myxococcoides PG-01 genome sequencing.</title>
        <authorList>
            <person name="Liu L."/>
            <person name="Gao P.J."/>
            <person name="Chen G.J."/>
            <person name="Wang L.S."/>
        </authorList>
    </citation>
    <scope>NUCLEOTIDE SEQUENCE [LARGE SCALE GENOMIC DNA]</scope>
    <source>
        <strain evidence="5 6">PG-01</strain>
    </source>
</reference>
<evidence type="ECO:0000259" key="4">
    <source>
        <dbReference type="Pfam" id="PF22384"/>
    </source>
</evidence>
<dbReference type="PANTHER" id="PTHR30024:SF47">
    <property type="entry name" value="TAURINE-BINDING PERIPLASMIC PROTEIN"/>
    <property type="match status" value="1"/>
</dbReference>
<keyword evidence="6" id="KW-1185">Reference proteome</keyword>
<evidence type="ECO:0000256" key="1">
    <source>
        <dbReference type="ARBA" id="ARBA00004418"/>
    </source>
</evidence>
<evidence type="ECO:0000256" key="2">
    <source>
        <dbReference type="ARBA" id="ARBA00010742"/>
    </source>
</evidence>
<comment type="caution">
    <text evidence="5">The sequence shown here is derived from an EMBL/GenBank/DDBJ whole genome shotgun (WGS) entry which is preliminary data.</text>
</comment>
<protein>
    <recommendedName>
        <fullName evidence="4">Ca3427-like PBP 2 domain-containing protein</fullName>
    </recommendedName>
</protein>
<evidence type="ECO:0000256" key="3">
    <source>
        <dbReference type="ARBA" id="ARBA00022729"/>
    </source>
</evidence>
<accession>A0A098L894</accession>
<gene>
    <name evidence="5" type="ORF">MYP_72</name>
</gene>
<dbReference type="SUPFAM" id="SSF53850">
    <property type="entry name" value="Periplasmic binding protein-like II"/>
    <property type="match status" value="1"/>
</dbReference>
<dbReference type="Pfam" id="PF22384">
    <property type="entry name" value="PBP2_Ca3427_like"/>
    <property type="match status" value="1"/>
</dbReference>
<name>A0A098L894_9BACT</name>
<comment type="similarity">
    <text evidence="2">Belongs to the bacterial solute-binding protein SsuA/TauA family.</text>
</comment>
<dbReference type="PANTHER" id="PTHR30024">
    <property type="entry name" value="ALIPHATIC SULFONATES-BINDING PROTEIN-RELATED"/>
    <property type="match status" value="1"/>
</dbReference>
<proteinExistence type="inferred from homology"/>
<comment type="subcellular location">
    <subcellularLocation>
        <location evidence="1">Periplasm</location>
    </subcellularLocation>
</comment>
<evidence type="ECO:0000313" key="6">
    <source>
        <dbReference type="Proteomes" id="UP000030185"/>
    </source>
</evidence>
<dbReference type="Proteomes" id="UP000030185">
    <property type="component" value="Unassembled WGS sequence"/>
</dbReference>
<dbReference type="Gene3D" id="3.40.190.10">
    <property type="entry name" value="Periplasmic binding protein-like II"/>
    <property type="match status" value="2"/>
</dbReference>